<dbReference type="SMART" id="SM00382">
    <property type="entry name" value="AAA"/>
    <property type="match status" value="1"/>
</dbReference>
<gene>
    <name evidence="8" type="ORF">AKJ45_03240</name>
</gene>
<keyword evidence="3 5" id="KW-0547">Nucleotide-binding</keyword>
<dbReference type="Pfam" id="PF09079">
    <property type="entry name" value="WHD_Cdc6"/>
    <property type="match status" value="1"/>
</dbReference>
<evidence type="ECO:0000313" key="8">
    <source>
        <dbReference type="EMBL" id="KXB02785.1"/>
    </source>
</evidence>
<reference evidence="8 9" key="1">
    <citation type="journal article" date="2016" name="Sci. Rep.">
        <title>Metabolic traits of an uncultured archaeal lineage -MSBL1- from brine pools of the Red Sea.</title>
        <authorList>
            <person name="Mwirichia R."/>
            <person name="Alam I."/>
            <person name="Rashid M."/>
            <person name="Vinu M."/>
            <person name="Ba-Alawi W."/>
            <person name="Anthony Kamau A."/>
            <person name="Kamanda Ngugi D."/>
            <person name="Goker M."/>
            <person name="Klenk H.P."/>
            <person name="Bajic V."/>
            <person name="Stingl U."/>
        </authorList>
    </citation>
    <scope>NUCLEOTIDE SEQUENCE [LARGE SCALE GENOMIC DNA]</scope>
    <source>
        <strain evidence="8">SCGC-AAA261F19</strain>
    </source>
</reference>
<dbReference type="InterPro" id="IPR055237">
    <property type="entry name" value="Cdc6_lid"/>
</dbReference>
<dbReference type="InterPro" id="IPR027417">
    <property type="entry name" value="P-loop_NTPase"/>
</dbReference>
<dbReference type="Gene3D" id="3.40.50.300">
    <property type="entry name" value="P-loop containing nucleotide triphosphate hydrolases"/>
    <property type="match status" value="1"/>
</dbReference>
<dbReference type="PANTHER" id="PTHR10763">
    <property type="entry name" value="CELL DIVISION CONTROL PROTEIN 6-RELATED"/>
    <property type="match status" value="1"/>
</dbReference>
<keyword evidence="4 5" id="KW-0067">ATP-binding</keyword>
<name>A0A133V8N1_9EURY</name>
<dbReference type="InterPro" id="IPR014277">
    <property type="entry name" value="Orc1/Cdc6_arc"/>
</dbReference>
<dbReference type="NCBIfam" id="TIGR02928">
    <property type="entry name" value="orc1/cdc6 family replication initiation protein"/>
    <property type="match status" value="1"/>
</dbReference>
<dbReference type="InterPro" id="IPR036388">
    <property type="entry name" value="WH-like_DNA-bd_sf"/>
</dbReference>
<feature type="binding site" evidence="5">
    <location>
        <begin position="65"/>
        <end position="69"/>
    </location>
    <ligand>
        <name>ATP</name>
        <dbReference type="ChEBI" id="CHEBI:30616"/>
    </ligand>
</feature>
<keyword evidence="2 5" id="KW-0235">DNA replication</keyword>
<dbReference type="Gene3D" id="1.10.8.60">
    <property type="match status" value="1"/>
</dbReference>
<dbReference type="InterPro" id="IPR015163">
    <property type="entry name" value="Cdc6_C"/>
</dbReference>
<dbReference type="Pfam" id="PF13401">
    <property type="entry name" value="AAA_22"/>
    <property type="match status" value="1"/>
</dbReference>
<comment type="function">
    <text evidence="5">Involved in regulation of DNA replication.</text>
</comment>
<feature type="domain" description="Cdc6 C-terminal" evidence="7">
    <location>
        <begin position="304"/>
        <end position="388"/>
    </location>
</feature>
<feature type="binding site" evidence="5">
    <location>
        <position position="222"/>
    </location>
    <ligand>
        <name>ATP</name>
        <dbReference type="ChEBI" id="CHEBI:30616"/>
    </ligand>
</feature>
<dbReference type="GO" id="GO:0016887">
    <property type="term" value="F:ATP hydrolysis activity"/>
    <property type="evidence" value="ECO:0007669"/>
    <property type="project" value="InterPro"/>
</dbReference>
<dbReference type="Proteomes" id="UP000070565">
    <property type="component" value="Unassembled WGS sequence"/>
</dbReference>
<evidence type="ECO:0000256" key="2">
    <source>
        <dbReference type="ARBA" id="ARBA00022705"/>
    </source>
</evidence>
<comment type="caution">
    <text evidence="8">The sequence shown here is derived from an EMBL/GenBank/DDBJ whole genome shotgun (WGS) entry which is preliminary data.</text>
</comment>
<feature type="domain" description="AAA+ ATPase" evidence="6">
    <location>
        <begin position="53"/>
        <end position="211"/>
    </location>
</feature>
<dbReference type="NCBIfam" id="NF001623">
    <property type="entry name" value="PRK00411.1-1"/>
    <property type="match status" value="1"/>
</dbReference>
<evidence type="ECO:0000256" key="3">
    <source>
        <dbReference type="ARBA" id="ARBA00022741"/>
    </source>
</evidence>
<dbReference type="SMART" id="SM01074">
    <property type="entry name" value="Cdc6_C"/>
    <property type="match status" value="1"/>
</dbReference>
<sequence length="397" mass="45682">MFEDIFEEEMARKSIFKDQSKLSPDYVPGTLIHRDEEFRELSRLFKPVLEDKASQRVLITGSVGVGKTALSLRFGRELEAGAEKRGFRHDYVHINCRKERTPYTVIRELMNHYFPRLSRRGFAPEELLSDVVDWLESHDAYLTVGLDELDFFVRQNGPDLLYSFIRAGEETGAPNRLSVIAISRSSSFFRLLDEATMSTFMHNKIELDKYSTQQLTDILKNRVKVAFRPETVNDEVIDLISEAASQRGDARFALELLWHAGRLADKEGLEKVTLENARTAKARIHPEIRTDVLLDLRRHERLLLLALARHLKISDKAYTFTGELDEAYKVVCEEYGEKAFKHTKVWEILKKLSDFGLIRTQPAGREKGGRSQRISVPDAPVETLEKELEKILDSKKV</sequence>
<keyword evidence="9" id="KW-1185">Reference proteome</keyword>
<dbReference type="PANTHER" id="PTHR10763:SF31">
    <property type="entry name" value="ORC1-TYPE DNA REPLICATION PROTEIN 2"/>
    <property type="match status" value="1"/>
</dbReference>
<dbReference type="InterPro" id="IPR036390">
    <property type="entry name" value="WH_DNA-bd_sf"/>
</dbReference>
<dbReference type="Pfam" id="PF22703">
    <property type="entry name" value="Cdc6_lid"/>
    <property type="match status" value="1"/>
</dbReference>
<evidence type="ECO:0000259" key="6">
    <source>
        <dbReference type="SMART" id="SM00382"/>
    </source>
</evidence>
<dbReference type="GO" id="GO:0006260">
    <property type="term" value="P:DNA replication"/>
    <property type="evidence" value="ECO:0007669"/>
    <property type="project" value="UniProtKB-UniRule"/>
</dbReference>
<evidence type="ECO:0000256" key="1">
    <source>
        <dbReference type="ARBA" id="ARBA00006184"/>
    </source>
</evidence>
<protein>
    <recommendedName>
        <fullName evidence="5">ORC1-type DNA replication protein</fullName>
    </recommendedName>
</protein>
<feature type="binding site" evidence="5">
    <location>
        <position position="210"/>
    </location>
    <ligand>
        <name>ATP</name>
        <dbReference type="ChEBI" id="CHEBI:30616"/>
    </ligand>
</feature>
<evidence type="ECO:0000256" key="5">
    <source>
        <dbReference type="HAMAP-Rule" id="MF_01407"/>
    </source>
</evidence>
<comment type="similarity">
    <text evidence="1 5">Belongs to the CDC6/cdc18 family.</text>
</comment>
<dbReference type="HAMAP" id="MF_01407">
    <property type="entry name" value="ORC1_type_DNA_replic_protein"/>
    <property type="match status" value="1"/>
</dbReference>
<dbReference type="GO" id="GO:0005524">
    <property type="term" value="F:ATP binding"/>
    <property type="evidence" value="ECO:0007669"/>
    <property type="project" value="UniProtKB-UniRule"/>
</dbReference>
<dbReference type="AlphaFoldDB" id="A0A133V8N1"/>
<organism evidence="8 9">
    <name type="scientific">candidate division MSBL1 archaeon SCGC-AAA261F19</name>
    <dbReference type="NCBI Taxonomy" id="1698275"/>
    <lineage>
        <taxon>Archaea</taxon>
        <taxon>Methanobacteriati</taxon>
        <taxon>Methanobacteriota</taxon>
        <taxon>candidate division MSBL1</taxon>
    </lineage>
</organism>
<dbReference type="EMBL" id="LHXZ01000050">
    <property type="protein sequence ID" value="KXB02785.1"/>
    <property type="molecule type" value="Genomic_DNA"/>
</dbReference>
<evidence type="ECO:0000256" key="4">
    <source>
        <dbReference type="ARBA" id="ARBA00022840"/>
    </source>
</evidence>
<evidence type="ECO:0000259" key="7">
    <source>
        <dbReference type="SMART" id="SM01074"/>
    </source>
</evidence>
<dbReference type="InterPro" id="IPR049945">
    <property type="entry name" value="AAA_22"/>
</dbReference>
<dbReference type="SUPFAM" id="SSF46785">
    <property type="entry name" value="Winged helix' DNA-binding domain"/>
    <property type="match status" value="1"/>
</dbReference>
<dbReference type="SUPFAM" id="SSF52540">
    <property type="entry name" value="P-loop containing nucleoside triphosphate hydrolases"/>
    <property type="match status" value="1"/>
</dbReference>
<accession>A0A133V8N1</accession>
<evidence type="ECO:0000313" key="9">
    <source>
        <dbReference type="Proteomes" id="UP000070565"/>
    </source>
</evidence>
<dbReference type="Gene3D" id="1.10.10.10">
    <property type="entry name" value="Winged helix-like DNA-binding domain superfamily/Winged helix DNA-binding domain"/>
    <property type="match status" value="1"/>
</dbReference>
<dbReference type="InterPro" id="IPR003593">
    <property type="entry name" value="AAA+_ATPase"/>
</dbReference>
<dbReference type="InterPro" id="IPR050311">
    <property type="entry name" value="ORC1/CDC6"/>
</dbReference>
<proteinExistence type="inferred from homology"/>